<dbReference type="InterPro" id="IPR054058">
    <property type="entry name" value="HTH_67"/>
</dbReference>
<gene>
    <name evidence="1" type="ORF">J2S44_007377</name>
</gene>
<protein>
    <recommendedName>
        <fullName evidence="3">SalK</fullName>
    </recommendedName>
</protein>
<comment type="caution">
    <text evidence="1">The sequence shown here is derived from an EMBL/GenBank/DDBJ whole genome shotgun (WGS) entry which is preliminary data.</text>
</comment>
<evidence type="ECO:0008006" key="3">
    <source>
        <dbReference type="Google" id="ProtNLM"/>
    </source>
</evidence>
<keyword evidence="2" id="KW-1185">Reference proteome</keyword>
<sequence length="277" mass="28908">MDIARRMWTLLEPVHAVTYFAPAARAAFEAAGLRGFWRGYFAGRAAPLGAVGAGPVEATFFGFAPAMVRRALPDVWGRATPAAALAARLDGARATLSGLAPDTGLAEAAELLRRAASELTSAGRPLAAANADLPWPADPLGAVWHGATLLREHRGDGHVAALLVAGLDGAESLAWRASVDSSREVLQPARGWTDEQWDAAAARLTARGWLASGAATETAYAARDTVERQTDALAAGPWQTLGAAGSNRLEQLLTPLSEAALRLLPHPNPIVLPRPAG</sequence>
<accession>A0AAE3ZWE5</accession>
<name>A0AAE3ZWE5_9ACTN</name>
<proteinExistence type="predicted"/>
<reference evidence="1 2" key="1">
    <citation type="submission" date="2023-07" db="EMBL/GenBank/DDBJ databases">
        <title>Sequencing the genomes of 1000 actinobacteria strains.</title>
        <authorList>
            <person name="Klenk H.-P."/>
        </authorList>
    </citation>
    <scope>NUCLEOTIDE SEQUENCE [LARGE SCALE GENOMIC DNA]</scope>
    <source>
        <strain evidence="1 2">DSM 44711</strain>
    </source>
</reference>
<dbReference type="Proteomes" id="UP001183629">
    <property type="component" value="Unassembled WGS sequence"/>
</dbReference>
<evidence type="ECO:0000313" key="1">
    <source>
        <dbReference type="EMBL" id="MDR7327127.1"/>
    </source>
</evidence>
<dbReference type="EMBL" id="JAVDYC010000001">
    <property type="protein sequence ID" value="MDR7327127.1"/>
    <property type="molecule type" value="Genomic_DNA"/>
</dbReference>
<dbReference type="NCBIfam" id="NF047719">
    <property type="entry name" value="SCO6745_fam_HTH"/>
    <property type="match status" value="1"/>
</dbReference>
<dbReference type="AlphaFoldDB" id="A0AAE3ZWE5"/>
<organism evidence="1 2">
    <name type="scientific">Catenuloplanes niger</name>
    <dbReference type="NCBI Taxonomy" id="587534"/>
    <lineage>
        <taxon>Bacteria</taxon>
        <taxon>Bacillati</taxon>
        <taxon>Actinomycetota</taxon>
        <taxon>Actinomycetes</taxon>
        <taxon>Micromonosporales</taxon>
        <taxon>Micromonosporaceae</taxon>
        <taxon>Catenuloplanes</taxon>
    </lineage>
</organism>
<evidence type="ECO:0000313" key="2">
    <source>
        <dbReference type="Proteomes" id="UP001183629"/>
    </source>
</evidence>
<dbReference type="Pfam" id="PF21863">
    <property type="entry name" value="HTH_67"/>
    <property type="match status" value="1"/>
</dbReference>